<dbReference type="InterPro" id="IPR050796">
    <property type="entry name" value="SCF_F-box_component"/>
</dbReference>
<evidence type="ECO:0000259" key="1">
    <source>
        <dbReference type="PROSITE" id="PS50181"/>
    </source>
</evidence>
<dbReference type="SUPFAM" id="SSF81383">
    <property type="entry name" value="F-box domain"/>
    <property type="match status" value="1"/>
</dbReference>
<organism evidence="2 3">
    <name type="scientific">Thalictrum thalictroides</name>
    <name type="common">Rue-anemone</name>
    <name type="synonym">Anemone thalictroides</name>
    <dbReference type="NCBI Taxonomy" id="46969"/>
    <lineage>
        <taxon>Eukaryota</taxon>
        <taxon>Viridiplantae</taxon>
        <taxon>Streptophyta</taxon>
        <taxon>Embryophyta</taxon>
        <taxon>Tracheophyta</taxon>
        <taxon>Spermatophyta</taxon>
        <taxon>Magnoliopsida</taxon>
        <taxon>Ranunculales</taxon>
        <taxon>Ranunculaceae</taxon>
        <taxon>Thalictroideae</taxon>
        <taxon>Thalictrum</taxon>
    </lineage>
</organism>
<protein>
    <recommendedName>
        <fullName evidence="1">F-box domain-containing protein</fullName>
    </recommendedName>
</protein>
<evidence type="ECO:0000313" key="2">
    <source>
        <dbReference type="EMBL" id="KAF5179475.1"/>
    </source>
</evidence>
<dbReference type="InterPro" id="IPR036047">
    <property type="entry name" value="F-box-like_dom_sf"/>
</dbReference>
<dbReference type="EMBL" id="JABWDY010038719">
    <property type="protein sequence ID" value="KAF5179475.1"/>
    <property type="molecule type" value="Genomic_DNA"/>
</dbReference>
<dbReference type="PROSITE" id="PS50181">
    <property type="entry name" value="FBOX"/>
    <property type="match status" value="1"/>
</dbReference>
<dbReference type="PANTHER" id="PTHR31672">
    <property type="entry name" value="BNACNNG10540D PROTEIN"/>
    <property type="match status" value="1"/>
</dbReference>
<dbReference type="PANTHER" id="PTHR31672:SF13">
    <property type="entry name" value="F-BOX PROTEIN CPR30-LIKE"/>
    <property type="match status" value="1"/>
</dbReference>
<evidence type="ECO:0000313" key="3">
    <source>
        <dbReference type="Proteomes" id="UP000554482"/>
    </source>
</evidence>
<dbReference type="InterPro" id="IPR001810">
    <property type="entry name" value="F-box_dom"/>
</dbReference>
<dbReference type="Gene3D" id="1.20.1280.50">
    <property type="match status" value="1"/>
</dbReference>
<accession>A0A7J6V5Q1</accession>
<dbReference type="SMART" id="SM00256">
    <property type="entry name" value="FBOX"/>
    <property type="match status" value="1"/>
</dbReference>
<reference evidence="2 3" key="1">
    <citation type="submission" date="2020-06" db="EMBL/GenBank/DDBJ databases">
        <title>Transcriptomic and genomic resources for Thalictrum thalictroides and T. hernandezii: Facilitating candidate gene discovery in an emerging model plant lineage.</title>
        <authorList>
            <person name="Arias T."/>
            <person name="Riano-Pachon D.M."/>
            <person name="Di Stilio V.S."/>
        </authorList>
    </citation>
    <scope>NUCLEOTIDE SEQUENCE [LARGE SCALE GENOMIC DNA]</scope>
    <source>
        <strain evidence="3">cv. WT478/WT964</strain>
        <tissue evidence="2">Leaves</tissue>
    </source>
</reference>
<gene>
    <name evidence="2" type="ORF">FRX31_030944</name>
</gene>
<sequence>MDELPSEITTNILARLPIKSSFRLRCVCKPWCEILSKISWNFIFLYSRKLHGIFYVDDSKEEFVENPIIPIKVFDKHSIHNSFYEKSTILGFCNGLVCLSKYDFLLVP</sequence>
<comment type="caution">
    <text evidence="2">The sequence shown here is derived from an EMBL/GenBank/DDBJ whole genome shotgun (WGS) entry which is preliminary data.</text>
</comment>
<dbReference type="AlphaFoldDB" id="A0A7J6V5Q1"/>
<dbReference type="Pfam" id="PF00646">
    <property type="entry name" value="F-box"/>
    <property type="match status" value="1"/>
</dbReference>
<dbReference type="Proteomes" id="UP000554482">
    <property type="component" value="Unassembled WGS sequence"/>
</dbReference>
<dbReference type="OrthoDB" id="610337at2759"/>
<feature type="domain" description="F-box" evidence="1">
    <location>
        <begin position="1"/>
        <end position="43"/>
    </location>
</feature>
<name>A0A7J6V5Q1_THATH</name>
<proteinExistence type="predicted"/>
<keyword evidence="3" id="KW-1185">Reference proteome</keyword>